<reference evidence="1" key="1">
    <citation type="submission" date="2006-10" db="EMBL/GenBank/DDBJ databases">
        <authorList>
            <person name="Amadeo P."/>
            <person name="Zhao Q."/>
            <person name="Wortman J."/>
            <person name="Fraser-Liggett C."/>
            <person name="Carlton J."/>
        </authorList>
    </citation>
    <scope>NUCLEOTIDE SEQUENCE</scope>
    <source>
        <strain evidence="1">G3</strain>
    </source>
</reference>
<dbReference type="SUPFAM" id="SSF51445">
    <property type="entry name" value="(Trans)glycosidases"/>
    <property type="match status" value="1"/>
</dbReference>
<dbReference type="VEuPathDB" id="TrichDB:TVAG_005480"/>
<dbReference type="Proteomes" id="UP000001542">
    <property type="component" value="Unassembled WGS sequence"/>
</dbReference>
<protein>
    <submittedName>
        <fullName evidence="1">Uncharacterized protein</fullName>
    </submittedName>
</protein>
<name>A2ENS8_TRIV3</name>
<dbReference type="Gene3D" id="3.20.20.80">
    <property type="entry name" value="Glycosidases"/>
    <property type="match status" value="1"/>
</dbReference>
<accession>A2ENS8</accession>
<dbReference type="VEuPathDB" id="TrichDB:TVAGG3_0666770"/>
<gene>
    <name evidence="1" type="ORF">TVAG_005480</name>
</gene>
<dbReference type="EMBL" id="DS113442">
    <property type="protein sequence ID" value="EAY05704.1"/>
    <property type="molecule type" value="Genomic_DNA"/>
</dbReference>
<proteinExistence type="predicted"/>
<reference evidence="1" key="2">
    <citation type="journal article" date="2007" name="Science">
        <title>Draft genome sequence of the sexually transmitted pathogen Trichomonas vaginalis.</title>
        <authorList>
            <person name="Carlton J.M."/>
            <person name="Hirt R.P."/>
            <person name="Silva J.C."/>
            <person name="Delcher A.L."/>
            <person name="Schatz M."/>
            <person name="Zhao Q."/>
            <person name="Wortman J.R."/>
            <person name="Bidwell S.L."/>
            <person name="Alsmark U.C.M."/>
            <person name="Besteiro S."/>
            <person name="Sicheritz-Ponten T."/>
            <person name="Noel C.J."/>
            <person name="Dacks J.B."/>
            <person name="Foster P.G."/>
            <person name="Simillion C."/>
            <person name="Van de Peer Y."/>
            <person name="Miranda-Saavedra D."/>
            <person name="Barton G.J."/>
            <person name="Westrop G.D."/>
            <person name="Mueller S."/>
            <person name="Dessi D."/>
            <person name="Fiori P.L."/>
            <person name="Ren Q."/>
            <person name="Paulsen I."/>
            <person name="Zhang H."/>
            <person name="Bastida-Corcuera F.D."/>
            <person name="Simoes-Barbosa A."/>
            <person name="Brown M.T."/>
            <person name="Hayes R.D."/>
            <person name="Mukherjee M."/>
            <person name="Okumura C.Y."/>
            <person name="Schneider R."/>
            <person name="Smith A.J."/>
            <person name="Vanacova S."/>
            <person name="Villalvazo M."/>
            <person name="Haas B.J."/>
            <person name="Pertea M."/>
            <person name="Feldblyum T.V."/>
            <person name="Utterback T.R."/>
            <person name="Shu C.L."/>
            <person name="Osoegawa K."/>
            <person name="de Jong P.J."/>
            <person name="Hrdy I."/>
            <person name="Horvathova L."/>
            <person name="Zubacova Z."/>
            <person name="Dolezal P."/>
            <person name="Malik S.B."/>
            <person name="Logsdon J.M. Jr."/>
            <person name="Henze K."/>
            <person name="Gupta A."/>
            <person name="Wang C.C."/>
            <person name="Dunne R.L."/>
            <person name="Upcroft J.A."/>
            <person name="Upcroft P."/>
            <person name="White O."/>
            <person name="Salzberg S.L."/>
            <person name="Tang P."/>
            <person name="Chiu C.-H."/>
            <person name="Lee Y.-S."/>
            <person name="Embley T.M."/>
            <person name="Coombs G.H."/>
            <person name="Mottram J.C."/>
            <person name="Tachezy J."/>
            <person name="Fraser-Liggett C.M."/>
            <person name="Johnson P.J."/>
        </authorList>
    </citation>
    <scope>NUCLEOTIDE SEQUENCE [LARGE SCALE GENOMIC DNA]</scope>
    <source>
        <strain evidence="1">G3</strain>
    </source>
</reference>
<organism evidence="1 2">
    <name type="scientific">Trichomonas vaginalis (strain ATCC PRA-98 / G3)</name>
    <dbReference type="NCBI Taxonomy" id="412133"/>
    <lineage>
        <taxon>Eukaryota</taxon>
        <taxon>Metamonada</taxon>
        <taxon>Parabasalia</taxon>
        <taxon>Trichomonadida</taxon>
        <taxon>Trichomonadidae</taxon>
        <taxon>Trichomonas</taxon>
    </lineage>
</organism>
<evidence type="ECO:0000313" key="2">
    <source>
        <dbReference type="Proteomes" id="UP000001542"/>
    </source>
</evidence>
<evidence type="ECO:0000313" key="1">
    <source>
        <dbReference type="EMBL" id="EAY05704.1"/>
    </source>
</evidence>
<dbReference type="AlphaFoldDB" id="A2ENS8"/>
<dbReference type="OrthoDB" id="10360074at2759"/>
<dbReference type="KEGG" id="tva:4763558"/>
<keyword evidence="2" id="KW-1185">Reference proteome</keyword>
<sequence length="252" mass="29687">MQKFENFARKFFTKYQDHGYIEFENEPDFNPDGSWFMKKMVKAKEVLNSINSSVKLIHAGIGLANMNWFDETMKVPGAVNSFDIMALHPYTDQFINFGQMRRLKNMLEGWPRHIKEKYGKDVPLWITEMGMSTPYIAWYDYYKWILNVSSNILFDGKIPNIAMFFDAKFSSDEFGMNHPYNVIPSTLSAVFGKKVKQFNLKTIKNIKVEEYPILFLPFGEMFPLNIYDDVFEYVKNGGTIYVNEGYSFYYTW</sequence>
<dbReference type="InParanoid" id="A2ENS8"/>
<dbReference type="InterPro" id="IPR017853">
    <property type="entry name" value="GH"/>
</dbReference>
<dbReference type="RefSeq" id="XP_001317927.1">
    <property type="nucleotide sequence ID" value="XM_001317892.1"/>
</dbReference>